<dbReference type="GO" id="GO:0005634">
    <property type="term" value="C:nucleus"/>
    <property type="evidence" value="ECO:0007669"/>
    <property type="project" value="UniProtKB-SubCell"/>
</dbReference>
<comment type="caution">
    <text evidence="6">The sequence shown here is derived from an EMBL/GenBank/DDBJ whole genome shotgun (WGS) entry which is preliminary data.</text>
</comment>
<dbReference type="PANTHER" id="PTHR46481">
    <property type="entry name" value="ZINC FINGER BED DOMAIN-CONTAINING PROTEIN 4"/>
    <property type="match status" value="1"/>
</dbReference>
<proteinExistence type="predicted"/>
<evidence type="ECO:0000256" key="4">
    <source>
        <dbReference type="ARBA" id="ARBA00022833"/>
    </source>
</evidence>
<protein>
    <submittedName>
        <fullName evidence="6">12997_t:CDS:1</fullName>
    </submittedName>
</protein>
<accession>A0A9N9BM22</accession>
<organism evidence="6 7">
    <name type="scientific">Ambispora leptoticha</name>
    <dbReference type="NCBI Taxonomy" id="144679"/>
    <lineage>
        <taxon>Eukaryota</taxon>
        <taxon>Fungi</taxon>
        <taxon>Fungi incertae sedis</taxon>
        <taxon>Mucoromycota</taxon>
        <taxon>Glomeromycotina</taxon>
        <taxon>Glomeromycetes</taxon>
        <taxon>Archaeosporales</taxon>
        <taxon>Ambisporaceae</taxon>
        <taxon>Ambispora</taxon>
    </lineage>
</organism>
<dbReference type="PANTHER" id="PTHR46481:SF10">
    <property type="entry name" value="ZINC FINGER BED DOMAIN-CONTAINING PROTEIN 39"/>
    <property type="match status" value="1"/>
</dbReference>
<reference evidence="6" key="1">
    <citation type="submission" date="2021-06" db="EMBL/GenBank/DDBJ databases">
        <authorList>
            <person name="Kallberg Y."/>
            <person name="Tangrot J."/>
            <person name="Rosling A."/>
        </authorList>
    </citation>
    <scope>NUCLEOTIDE SEQUENCE</scope>
    <source>
        <strain evidence="6">FL130A</strain>
    </source>
</reference>
<comment type="subcellular location">
    <subcellularLocation>
        <location evidence="1">Nucleus</location>
    </subcellularLocation>
</comment>
<keyword evidence="3" id="KW-0863">Zinc-finger</keyword>
<name>A0A9N9BM22_9GLOM</name>
<gene>
    <name evidence="6" type="ORF">ALEPTO_LOCUS6795</name>
</gene>
<feature type="non-terminal residue" evidence="6">
    <location>
        <position position="1"/>
    </location>
</feature>
<evidence type="ECO:0000313" key="7">
    <source>
        <dbReference type="Proteomes" id="UP000789508"/>
    </source>
</evidence>
<keyword evidence="5" id="KW-0539">Nucleus</keyword>
<dbReference type="InterPro" id="IPR012337">
    <property type="entry name" value="RNaseH-like_sf"/>
</dbReference>
<evidence type="ECO:0000313" key="6">
    <source>
        <dbReference type="EMBL" id="CAG8570640.1"/>
    </source>
</evidence>
<sequence>TTDTNDKSFMAVTIHYINDSWKLKHILLDFIHMSGPHTEIAISDAMHECLTTMDIITKLVAITRDNASSKISF</sequence>
<keyword evidence="7" id="KW-1185">Reference proteome</keyword>
<dbReference type="EMBL" id="CAJVPS010002526">
    <property type="protein sequence ID" value="CAG8570640.1"/>
    <property type="molecule type" value="Genomic_DNA"/>
</dbReference>
<dbReference type="Proteomes" id="UP000789508">
    <property type="component" value="Unassembled WGS sequence"/>
</dbReference>
<dbReference type="GO" id="GO:0008270">
    <property type="term" value="F:zinc ion binding"/>
    <property type="evidence" value="ECO:0007669"/>
    <property type="project" value="UniProtKB-KW"/>
</dbReference>
<keyword evidence="4" id="KW-0862">Zinc</keyword>
<evidence type="ECO:0000256" key="2">
    <source>
        <dbReference type="ARBA" id="ARBA00022723"/>
    </source>
</evidence>
<dbReference type="AlphaFoldDB" id="A0A9N9BM22"/>
<evidence type="ECO:0000256" key="3">
    <source>
        <dbReference type="ARBA" id="ARBA00022771"/>
    </source>
</evidence>
<evidence type="ECO:0000256" key="1">
    <source>
        <dbReference type="ARBA" id="ARBA00004123"/>
    </source>
</evidence>
<keyword evidence="2" id="KW-0479">Metal-binding</keyword>
<dbReference type="SUPFAM" id="SSF53098">
    <property type="entry name" value="Ribonuclease H-like"/>
    <property type="match status" value="1"/>
</dbReference>
<dbReference type="OrthoDB" id="2417650at2759"/>
<evidence type="ECO:0000256" key="5">
    <source>
        <dbReference type="ARBA" id="ARBA00023242"/>
    </source>
</evidence>
<dbReference type="InterPro" id="IPR052035">
    <property type="entry name" value="ZnF_BED_domain_contain"/>
</dbReference>